<dbReference type="EMBL" id="FUHW01000052">
    <property type="protein sequence ID" value="SJM72271.1"/>
    <property type="molecule type" value="Genomic_DNA"/>
</dbReference>
<accession>A0A1R4GVX3</accession>
<reference evidence="1 2" key="1">
    <citation type="submission" date="2017-02" db="EMBL/GenBank/DDBJ databases">
        <authorList>
            <person name="Peterson S.W."/>
        </authorList>
    </citation>
    <scope>NUCLEOTIDE SEQUENCE [LARGE SCALE GENOMIC DNA]</scope>
    <source>
        <strain evidence="1 2">B Ar 00.02</strain>
    </source>
</reference>
<sequence length="52" mass="5466">MPAWMTLTGIVLALGGCVVFAQQIFVAILGRFEHDGLLDGPARTGKGRRPGA</sequence>
<dbReference type="AlphaFoldDB" id="A0A1R4GVX3"/>
<organism evidence="1 2">
    <name type="scientific">Arthrobacter rhombi</name>
    <dbReference type="NCBI Taxonomy" id="71253"/>
    <lineage>
        <taxon>Bacteria</taxon>
        <taxon>Bacillati</taxon>
        <taxon>Actinomycetota</taxon>
        <taxon>Actinomycetes</taxon>
        <taxon>Micrococcales</taxon>
        <taxon>Micrococcaceae</taxon>
        <taxon>Arthrobacter</taxon>
    </lineage>
</organism>
<dbReference type="Proteomes" id="UP000195913">
    <property type="component" value="Unassembled WGS sequence"/>
</dbReference>
<name>A0A1R4GVX3_9MICC</name>
<protein>
    <submittedName>
        <fullName evidence="1">Uncharacterized protein</fullName>
    </submittedName>
</protein>
<evidence type="ECO:0000313" key="1">
    <source>
        <dbReference type="EMBL" id="SJM72271.1"/>
    </source>
</evidence>
<gene>
    <name evidence="1" type="ORF">FM101_14695</name>
</gene>
<keyword evidence="2" id="KW-1185">Reference proteome</keyword>
<proteinExistence type="predicted"/>
<evidence type="ECO:0000313" key="2">
    <source>
        <dbReference type="Proteomes" id="UP000195913"/>
    </source>
</evidence>